<gene>
    <name evidence="2" type="ORF">SAMN05661012_02893</name>
    <name evidence="3" type="ORF">SR876_30360</name>
</gene>
<dbReference type="EMBL" id="FPIZ01000008">
    <property type="protein sequence ID" value="SFW60617.1"/>
    <property type="molecule type" value="Genomic_DNA"/>
</dbReference>
<reference evidence="2 4" key="1">
    <citation type="submission" date="2016-11" db="EMBL/GenBank/DDBJ databases">
        <authorList>
            <person name="Jaros S."/>
            <person name="Januszkiewicz K."/>
            <person name="Wedrychowicz H."/>
        </authorList>
    </citation>
    <scope>NUCLEOTIDE SEQUENCE [LARGE SCALE GENOMIC DNA]</scope>
    <source>
        <strain evidence="2 4">DSM 784</strain>
    </source>
</reference>
<protein>
    <submittedName>
        <fullName evidence="2">Uncharacterized protein</fullName>
    </submittedName>
</protein>
<evidence type="ECO:0000313" key="5">
    <source>
        <dbReference type="Proteomes" id="UP001326715"/>
    </source>
</evidence>
<feature type="compositionally biased region" description="Basic residues" evidence="1">
    <location>
        <begin position="1"/>
        <end position="11"/>
    </location>
</feature>
<keyword evidence="5" id="KW-1185">Reference proteome</keyword>
<proteinExistence type="predicted"/>
<evidence type="ECO:0000256" key="1">
    <source>
        <dbReference type="SAM" id="MobiDB-lite"/>
    </source>
</evidence>
<dbReference type="STRING" id="1004.SAMN05661012_02893"/>
<accession>A0A1K1QLU3</accession>
<feature type="compositionally biased region" description="Polar residues" evidence="1">
    <location>
        <begin position="13"/>
        <end position="24"/>
    </location>
</feature>
<dbReference type="EMBL" id="CP140154">
    <property type="protein sequence ID" value="WQG89236.1"/>
    <property type="molecule type" value="Genomic_DNA"/>
</dbReference>
<dbReference type="RefSeq" id="WP_072361282.1">
    <property type="nucleotide sequence ID" value="NZ_CP139972.1"/>
</dbReference>
<reference evidence="3 5" key="2">
    <citation type="submission" date="2023-11" db="EMBL/GenBank/DDBJ databases">
        <title>MicrobeMod: A computational toolkit for identifying prokaryotic methylation and restriction-modification with nanopore sequencing.</title>
        <authorList>
            <person name="Crits-Christoph A."/>
            <person name="Kang S.C."/>
            <person name="Lee H."/>
            <person name="Ostrov N."/>
        </authorList>
    </citation>
    <scope>NUCLEOTIDE SEQUENCE [LARGE SCALE GENOMIC DNA]</scope>
    <source>
        <strain evidence="3 5">ATCC 23090</strain>
    </source>
</reference>
<name>A0A1K1QLU3_9BACT</name>
<sequence length="84" mass="9620">MPKARNQKGKKGNMTNNHTKSRGFSQNIILAAGKHAVKEDHFSTIEYKELVRRHAAAIAFISEREERELDLMVRDFKLLKAGKL</sequence>
<evidence type="ECO:0000313" key="2">
    <source>
        <dbReference type="EMBL" id="SFW60617.1"/>
    </source>
</evidence>
<dbReference type="Proteomes" id="UP001326715">
    <property type="component" value="Chromosome"/>
</dbReference>
<feature type="region of interest" description="Disordered" evidence="1">
    <location>
        <begin position="1"/>
        <end position="24"/>
    </location>
</feature>
<dbReference type="AlphaFoldDB" id="A0A1K1QLU3"/>
<evidence type="ECO:0000313" key="4">
    <source>
        <dbReference type="Proteomes" id="UP000183788"/>
    </source>
</evidence>
<organism evidence="2 4">
    <name type="scientific">Chitinophaga sancti</name>
    <dbReference type="NCBI Taxonomy" id="1004"/>
    <lineage>
        <taxon>Bacteria</taxon>
        <taxon>Pseudomonadati</taxon>
        <taxon>Bacteroidota</taxon>
        <taxon>Chitinophagia</taxon>
        <taxon>Chitinophagales</taxon>
        <taxon>Chitinophagaceae</taxon>
        <taxon>Chitinophaga</taxon>
    </lineage>
</organism>
<dbReference type="OrthoDB" id="680258at2"/>
<dbReference type="Proteomes" id="UP000183788">
    <property type="component" value="Unassembled WGS sequence"/>
</dbReference>
<evidence type="ECO:0000313" key="3">
    <source>
        <dbReference type="EMBL" id="WQG89236.1"/>
    </source>
</evidence>